<feature type="domain" description="DUF4314" evidence="1">
    <location>
        <begin position="7"/>
        <end position="62"/>
    </location>
</feature>
<evidence type="ECO:0000313" key="2">
    <source>
        <dbReference type="EMBL" id="MFF5291859.1"/>
    </source>
</evidence>
<dbReference type="RefSeq" id="WP_020511724.1">
    <property type="nucleotide sequence ID" value="NZ_JBIAZU010000003.1"/>
</dbReference>
<dbReference type="Proteomes" id="UP001602245">
    <property type="component" value="Unassembled WGS sequence"/>
</dbReference>
<sequence>MATPQAKAGDRVKLLHCADPHTTLDPGTLGTVTLVDSLGTIHVLWDNGIELGLVSGEDAFVVIEPPR</sequence>
<dbReference type="EMBL" id="JBIAZU010000003">
    <property type="protein sequence ID" value="MFF5291859.1"/>
    <property type="molecule type" value="Genomic_DNA"/>
</dbReference>
<proteinExistence type="predicted"/>
<dbReference type="Pfam" id="PF14192">
    <property type="entry name" value="DUF4314"/>
    <property type="match status" value="1"/>
</dbReference>
<evidence type="ECO:0000259" key="1">
    <source>
        <dbReference type="Pfam" id="PF14192"/>
    </source>
</evidence>
<protein>
    <submittedName>
        <fullName evidence="2">DUF4314 domain-containing protein</fullName>
    </submittedName>
</protein>
<accession>A0ABW6WEY4</accession>
<dbReference type="InterPro" id="IPR025463">
    <property type="entry name" value="DUF4314"/>
</dbReference>
<comment type="caution">
    <text evidence="2">The sequence shown here is derived from an EMBL/GenBank/DDBJ whole genome shotgun (WGS) entry which is preliminary data.</text>
</comment>
<reference evidence="2 3" key="1">
    <citation type="submission" date="2024-10" db="EMBL/GenBank/DDBJ databases">
        <title>The Natural Products Discovery Center: Release of the First 8490 Sequenced Strains for Exploring Actinobacteria Biosynthetic Diversity.</title>
        <authorList>
            <person name="Kalkreuter E."/>
            <person name="Kautsar S.A."/>
            <person name="Yang D."/>
            <person name="Bader C.D."/>
            <person name="Teijaro C.N."/>
            <person name="Fluegel L."/>
            <person name="Davis C.M."/>
            <person name="Simpson J.R."/>
            <person name="Lauterbach L."/>
            <person name="Steele A.D."/>
            <person name="Gui C."/>
            <person name="Meng S."/>
            <person name="Li G."/>
            <person name="Viehrig K."/>
            <person name="Ye F."/>
            <person name="Su P."/>
            <person name="Kiefer A.F."/>
            <person name="Nichols A."/>
            <person name="Cepeda A.J."/>
            <person name="Yan W."/>
            <person name="Fan B."/>
            <person name="Jiang Y."/>
            <person name="Adhikari A."/>
            <person name="Zheng C.-J."/>
            <person name="Schuster L."/>
            <person name="Cowan T.M."/>
            <person name="Smanski M.J."/>
            <person name="Chevrette M.G."/>
            <person name="De Carvalho L.P.S."/>
            <person name="Shen B."/>
        </authorList>
    </citation>
    <scope>NUCLEOTIDE SEQUENCE [LARGE SCALE GENOMIC DNA]</scope>
    <source>
        <strain evidence="2 3">NPDC000087</strain>
    </source>
</reference>
<evidence type="ECO:0000313" key="3">
    <source>
        <dbReference type="Proteomes" id="UP001602245"/>
    </source>
</evidence>
<keyword evidence="3" id="KW-1185">Reference proteome</keyword>
<name>A0ABW6WEY4_9ACTN</name>
<organism evidence="2 3">
    <name type="scientific">Paractinoplanes globisporus</name>
    <dbReference type="NCBI Taxonomy" id="113565"/>
    <lineage>
        <taxon>Bacteria</taxon>
        <taxon>Bacillati</taxon>
        <taxon>Actinomycetota</taxon>
        <taxon>Actinomycetes</taxon>
        <taxon>Micromonosporales</taxon>
        <taxon>Micromonosporaceae</taxon>
        <taxon>Paractinoplanes</taxon>
    </lineage>
</organism>
<gene>
    <name evidence="2" type="ORF">ACFY35_20655</name>
</gene>